<proteinExistence type="predicted"/>
<dbReference type="VEuPathDB" id="ToxoDB:LOC34624117"/>
<dbReference type="Pfam" id="PF00248">
    <property type="entry name" value="Aldo_ket_red"/>
    <property type="match status" value="1"/>
</dbReference>
<feature type="domain" description="NADP-dependent oxidoreductase" evidence="3">
    <location>
        <begin position="388"/>
        <end position="473"/>
    </location>
</feature>
<dbReference type="VEuPathDB" id="ToxoDB:cyc_06327"/>
<dbReference type="EMBL" id="JROU02001319">
    <property type="protein sequence ID" value="OEH76808.1"/>
    <property type="molecule type" value="Genomic_DNA"/>
</dbReference>
<dbReference type="InterPro" id="IPR050523">
    <property type="entry name" value="AKR_Detox_Biosynth"/>
</dbReference>
<protein>
    <submittedName>
        <fullName evidence="4">Aldo keto related protein</fullName>
    </submittedName>
</protein>
<dbReference type="Proteomes" id="UP000095192">
    <property type="component" value="Unassembled WGS sequence"/>
</dbReference>
<evidence type="ECO:0000256" key="2">
    <source>
        <dbReference type="SAM" id="MobiDB-lite"/>
    </source>
</evidence>
<accession>A0A1D3D024</accession>
<dbReference type="PANTHER" id="PTHR43364">
    <property type="entry name" value="NADH-SPECIFIC METHYLGLYOXAL REDUCTASE-RELATED"/>
    <property type="match status" value="1"/>
</dbReference>
<evidence type="ECO:0000313" key="4">
    <source>
        <dbReference type="EMBL" id="OEH76808.1"/>
    </source>
</evidence>
<evidence type="ECO:0000313" key="5">
    <source>
        <dbReference type="Proteomes" id="UP000095192"/>
    </source>
</evidence>
<dbReference type="AlphaFoldDB" id="A0A1D3D024"/>
<dbReference type="GO" id="GO:0016491">
    <property type="term" value="F:oxidoreductase activity"/>
    <property type="evidence" value="ECO:0007669"/>
    <property type="project" value="UniProtKB-KW"/>
</dbReference>
<evidence type="ECO:0000256" key="1">
    <source>
        <dbReference type="ARBA" id="ARBA00023002"/>
    </source>
</evidence>
<feature type="region of interest" description="Disordered" evidence="2">
    <location>
        <begin position="120"/>
        <end position="142"/>
    </location>
</feature>
<gene>
    <name evidence="4" type="ORF">cyc_06327</name>
</gene>
<dbReference type="Gene3D" id="3.20.20.100">
    <property type="entry name" value="NADP-dependent oxidoreductase domain"/>
    <property type="match status" value="1"/>
</dbReference>
<keyword evidence="1" id="KW-0560">Oxidoreductase</keyword>
<dbReference type="InterPro" id="IPR023210">
    <property type="entry name" value="NADP_OxRdtase_dom"/>
</dbReference>
<dbReference type="PANTHER" id="PTHR43364:SF4">
    <property type="entry name" value="NAD(P)-LINKED OXIDOREDUCTASE SUPERFAMILY PROTEIN"/>
    <property type="match status" value="1"/>
</dbReference>
<reference evidence="4 5" key="1">
    <citation type="journal article" date="2016" name="BMC Genomics">
        <title>Comparative genomics reveals Cyclospora cayetanensis possesses coccidia-like metabolism and invasion components but unique surface antigens.</title>
        <authorList>
            <person name="Liu S."/>
            <person name="Wang L."/>
            <person name="Zheng H."/>
            <person name="Xu Z."/>
            <person name="Roellig D.M."/>
            <person name="Li N."/>
            <person name="Frace M.A."/>
            <person name="Tang K."/>
            <person name="Arrowood M.J."/>
            <person name="Moss D.M."/>
            <person name="Zhang L."/>
            <person name="Feng Y."/>
            <person name="Xiao L."/>
        </authorList>
    </citation>
    <scope>NUCLEOTIDE SEQUENCE [LARGE SCALE GENOMIC DNA]</scope>
    <source>
        <strain evidence="4 5">CHN_HEN01</strain>
    </source>
</reference>
<organism evidence="4 5">
    <name type="scientific">Cyclospora cayetanensis</name>
    <dbReference type="NCBI Taxonomy" id="88456"/>
    <lineage>
        <taxon>Eukaryota</taxon>
        <taxon>Sar</taxon>
        <taxon>Alveolata</taxon>
        <taxon>Apicomplexa</taxon>
        <taxon>Conoidasida</taxon>
        <taxon>Coccidia</taxon>
        <taxon>Eucoccidiorida</taxon>
        <taxon>Eimeriorina</taxon>
        <taxon>Eimeriidae</taxon>
        <taxon>Cyclospora</taxon>
    </lineage>
</organism>
<comment type="caution">
    <text evidence="4">The sequence shown here is derived from an EMBL/GenBank/DDBJ whole genome shotgun (WGS) entry which is preliminary data.</text>
</comment>
<keyword evidence="5" id="KW-1185">Reference proteome</keyword>
<dbReference type="InParanoid" id="A0A1D3D024"/>
<sequence length="498" mass="53632">MAGSSSKGLRGKLSRGGILVYFCVWLFQPTASMRMAGAPAWLETPQAPSGISLFPPRTLAERSEKHRQQGEAAKLFRVSGFRPLPLKFAARKDFIETSPLKATKGLPRDTGVCAEGEILAKKAAPHQPRRGGSPSTSAGRRLPASFCEGGVEIDAEDGVQRRAALALRLEVLRKAKAKEEARSAFPVALRIPHPELVAGPLVSSLCVGTSLIGGNVMQDDDSAFKMLCSAYEEYGINFYDVGELDPLPHSPQHHGSGHSGVLRQFFRKYRGLGGSEGAPSSAAVATAAAAAAPEDEGALRAEAQRLCVSVRLLSGSVGPFDYERFALERKRREATACVAAQRHGRLHALGKSDGLVGTGGSWSLKTNSVRHHCGCRLALCPLLLMKALEAAVDGMLDRLGVDCIDLLQLAEPHRYVPRHSMGEDTYCWGLERPAEESVSIEEQLEMLSGLIRKGKVRYIGVSNETAYGVFKWVQAAEEVRAGRTLKLAALRAGKLGLF</sequence>
<evidence type="ECO:0000259" key="3">
    <source>
        <dbReference type="Pfam" id="PF00248"/>
    </source>
</evidence>
<dbReference type="SUPFAM" id="SSF51430">
    <property type="entry name" value="NAD(P)-linked oxidoreductase"/>
    <property type="match status" value="1"/>
</dbReference>
<dbReference type="InterPro" id="IPR036812">
    <property type="entry name" value="NAD(P)_OxRdtase_dom_sf"/>
</dbReference>
<name>A0A1D3D024_9EIME</name>